<dbReference type="GO" id="GO:0008270">
    <property type="term" value="F:zinc ion binding"/>
    <property type="evidence" value="ECO:0007669"/>
    <property type="project" value="UniProtKB-KW"/>
</dbReference>
<dbReference type="Pfam" id="PF00098">
    <property type="entry name" value="zf-CCHC"/>
    <property type="match status" value="2"/>
</dbReference>
<proteinExistence type="predicted"/>
<dbReference type="Proteomes" id="UP001497644">
    <property type="component" value="Unassembled WGS sequence"/>
</dbReference>
<keyword evidence="2" id="KW-0677">Repeat</keyword>
<evidence type="ECO:0000256" key="2">
    <source>
        <dbReference type="ARBA" id="ARBA00022737"/>
    </source>
</evidence>
<feature type="domain" description="CCHC-type" evidence="6">
    <location>
        <begin position="123"/>
        <end position="138"/>
    </location>
</feature>
<dbReference type="SMART" id="SM00343">
    <property type="entry name" value="ZnF_C2HC"/>
    <property type="match status" value="2"/>
</dbReference>
<gene>
    <name evidence="7" type="ORF">LPLAT_LOCUS12847</name>
</gene>
<protein>
    <recommendedName>
        <fullName evidence="6">CCHC-type domain-containing protein</fullName>
    </recommendedName>
</protein>
<accession>A0AAV2MZI6</accession>
<dbReference type="PANTHER" id="PTHR47103:SF8">
    <property type="entry name" value="DNA-BINDING PROTEIN"/>
    <property type="match status" value="1"/>
</dbReference>
<comment type="caution">
    <text evidence="7">The sequence shown here is derived from an EMBL/GenBank/DDBJ whole genome shotgun (WGS) entry which is preliminary data.</text>
</comment>
<evidence type="ECO:0000313" key="7">
    <source>
        <dbReference type="EMBL" id="CAL1672860.1"/>
    </source>
</evidence>
<evidence type="ECO:0000256" key="3">
    <source>
        <dbReference type="ARBA" id="ARBA00022771"/>
    </source>
</evidence>
<dbReference type="InterPro" id="IPR036875">
    <property type="entry name" value="Znf_CCHC_sf"/>
</dbReference>
<feature type="domain" description="CCHC-type" evidence="6">
    <location>
        <begin position="104"/>
        <end position="117"/>
    </location>
</feature>
<organism evidence="7 8">
    <name type="scientific">Lasius platythorax</name>
    <dbReference type="NCBI Taxonomy" id="488582"/>
    <lineage>
        <taxon>Eukaryota</taxon>
        <taxon>Metazoa</taxon>
        <taxon>Ecdysozoa</taxon>
        <taxon>Arthropoda</taxon>
        <taxon>Hexapoda</taxon>
        <taxon>Insecta</taxon>
        <taxon>Pterygota</taxon>
        <taxon>Neoptera</taxon>
        <taxon>Endopterygota</taxon>
        <taxon>Hymenoptera</taxon>
        <taxon>Apocrita</taxon>
        <taxon>Aculeata</taxon>
        <taxon>Formicoidea</taxon>
        <taxon>Formicidae</taxon>
        <taxon>Formicinae</taxon>
        <taxon>Lasius</taxon>
        <taxon>Lasius</taxon>
    </lineage>
</organism>
<sequence length="174" mass="19412">MTRISERVWIHSKEKFIDYANEKLNIMQFLDLSERDQIDLLPAGIKLPMIQVAATDLRIEKLSDFLEHMRRVTEAAVTPFSGHKQQGPKPSANSAAKTSKDIVCRNCQRKGHVAKDCHSQVICYNCQQPGHTRPQCPSKSVEQSKAVAKTDGRQSSVVAIVSETLPAVPYVSLI</sequence>
<name>A0AAV2MZI6_9HYME</name>
<keyword evidence="3 5" id="KW-0863">Zinc-finger</keyword>
<keyword evidence="4" id="KW-0862">Zinc</keyword>
<dbReference type="AlphaFoldDB" id="A0AAV2MZI6"/>
<dbReference type="InterPro" id="IPR001878">
    <property type="entry name" value="Znf_CCHC"/>
</dbReference>
<evidence type="ECO:0000256" key="4">
    <source>
        <dbReference type="ARBA" id="ARBA00022833"/>
    </source>
</evidence>
<dbReference type="PANTHER" id="PTHR47103">
    <property type="entry name" value="DNA-BINDING PROTEIN"/>
    <property type="match status" value="1"/>
</dbReference>
<dbReference type="GO" id="GO:0003676">
    <property type="term" value="F:nucleic acid binding"/>
    <property type="evidence" value="ECO:0007669"/>
    <property type="project" value="InterPro"/>
</dbReference>
<dbReference type="Gene3D" id="4.10.60.10">
    <property type="entry name" value="Zinc finger, CCHC-type"/>
    <property type="match status" value="2"/>
</dbReference>
<evidence type="ECO:0000256" key="5">
    <source>
        <dbReference type="PROSITE-ProRule" id="PRU00047"/>
    </source>
</evidence>
<dbReference type="SUPFAM" id="SSF57756">
    <property type="entry name" value="Retrovirus zinc finger-like domains"/>
    <property type="match status" value="1"/>
</dbReference>
<dbReference type="PROSITE" id="PS50158">
    <property type="entry name" value="ZF_CCHC"/>
    <property type="match status" value="2"/>
</dbReference>
<evidence type="ECO:0000259" key="6">
    <source>
        <dbReference type="PROSITE" id="PS50158"/>
    </source>
</evidence>
<evidence type="ECO:0000313" key="8">
    <source>
        <dbReference type="Proteomes" id="UP001497644"/>
    </source>
</evidence>
<keyword evidence="1" id="KW-0479">Metal-binding</keyword>
<reference evidence="7" key="1">
    <citation type="submission" date="2024-04" db="EMBL/GenBank/DDBJ databases">
        <authorList>
            <consortium name="Molecular Ecology Group"/>
        </authorList>
    </citation>
    <scope>NUCLEOTIDE SEQUENCE</scope>
</reference>
<evidence type="ECO:0000256" key="1">
    <source>
        <dbReference type="ARBA" id="ARBA00022723"/>
    </source>
</evidence>
<dbReference type="EMBL" id="CAXIPU020001057">
    <property type="protein sequence ID" value="CAL1672860.1"/>
    <property type="molecule type" value="Genomic_DNA"/>
</dbReference>
<keyword evidence="8" id="KW-1185">Reference proteome</keyword>